<dbReference type="GO" id="GO:0043025">
    <property type="term" value="C:neuronal cell body"/>
    <property type="evidence" value="ECO:0007669"/>
    <property type="project" value="TreeGrafter"/>
</dbReference>
<dbReference type="GO" id="GO:0050909">
    <property type="term" value="P:sensory perception of taste"/>
    <property type="evidence" value="ECO:0007669"/>
    <property type="project" value="InterPro"/>
</dbReference>
<evidence type="ECO:0000256" key="3">
    <source>
        <dbReference type="ARBA" id="ARBA00022692"/>
    </source>
</evidence>
<accession>A0A6L2PK69</accession>
<evidence type="ECO:0000256" key="1">
    <source>
        <dbReference type="ARBA" id="ARBA00004651"/>
    </source>
</evidence>
<comment type="function">
    <text evidence="8">Gustatory receptor which mediates acceptance or avoidance behavior, depending on its substrates.</text>
</comment>
<keyword evidence="10" id="KW-1185">Reference proteome</keyword>
<dbReference type="OrthoDB" id="6366728at2759"/>
<feature type="transmembrane region" description="Helical" evidence="8">
    <location>
        <begin position="181"/>
        <end position="199"/>
    </location>
</feature>
<dbReference type="InParanoid" id="A0A6L2PK69"/>
<evidence type="ECO:0000256" key="6">
    <source>
        <dbReference type="ARBA" id="ARBA00023170"/>
    </source>
</evidence>
<evidence type="ECO:0000256" key="8">
    <source>
        <dbReference type="RuleBase" id="RU363108"/>
    </source>
</evidence>
<feature type="transmembrane region" description="Helical" evidence="8">
    <location>
        <begin position="121"/>
        <end position="141"/>
    </location>
</feature>
<feature type="transmembrane region" description="Helical" evidence="8">
    <location>
        <begin position="354"/>
        <end position="376"/>
    </location>
</feature>
<evidence type="ECO:0000256" key="7">
    <source>
        <dbReference type="ARBA" id="ARBA00023224"/>
    </source>
</evidence>
<evidence type="ECO:0000256" key="2">
    <source>
        <dbReference type="ARBA" id="ARBA00022475"/>
    </source>
</evidence>
<sequence length="454" mass="52240">MSKAIVKPDHSAEHASAANATERYTVRCEASVKGKMNTTGNITDIYTSFKPVLRISKIFGLIPCVTSKQRTGRYNILRHRILEISLLLMLTAGLISATCYDVYSVIYSAWSIPEKMKVTQILNYIFLRLTNIVILIMRTYFNKRSIMRIFRKLKNVDNIIDRRSRLDIYTRTRLSLSRQTIILFSVLILSHSCNYYIVYNGENESLLQTSVDNLSYTLNIAMVLQYVTLLRMLSQRYKYVNKIIREYSETEGTVVQTSLKTYNRPNSSSVNIFCNEKYNLSTPTPPYVKSETCDIHILRLAYIDLYDTVTLVNSHFGFSILLLIISLVIVCVTSFYFGLYFFNSSAFVGDFTRHLKTCMLVFWTLVYALPFVWLIISCDNTTQEANRGKVYIQRTTACPNMKYGTLLQLQTLSNQLRDMKVEFTACGFFVLNLSLLGTIICGILTYILIMIQLE</sequence>
<dbReference type="InterPro" id="IPR013604">
    <property type="entry name" value="7TM_chemorcpt"/>
</dbReference>
<dbReference type="GO" id="GO:0007635">
    <property type="term" value="P:chemosensory behavior"/>
    <property type="evidence" value="ECO:0007669"/>
    <property type="project" value="TreeGrafter"/>
</dbReference>
<dbReference type="GO" id="GO:0007165">
    <property type="term" value="P:signal transduction"/>
    <property type="evidence" value="ECO:0007669"/>
    <property type="project" value="UniProtKB-KW"/>
</dbReference>
<dbReference type="AlphaFoldDB" id="A0A6L2PK69"/>
<protein>
    <recommendedName>
        <fullName evidence="8">Gustatory receptor</fullName>
    </recommendedName>
</protein>
<name>A0A6L2PK69_COPFO</name>
<keyword evidence="6 8" id="KW-0675">Receptor</keyword>
<dbReference type="EMBL" id="BLKM01008242">
    <property type="protein sequence ID" value="GFG32943.1"/>
    <property type="molecule type" value="Genomic_DNA"/>
</dbReference>
<comment type="caution">
    <text evidence="9">The sequence shown here is derived from an EMBL/GenBank/DDBJ whole genome shotgun (WGS) entry which is preliminary data.</text>
</comment>
<evidence type="ECO:0000256" key="4">
    <source>
        <dbReference type="ARBA" id="ARBA00022989"/>
    </source>
</evidence>
<evidence type="ECO:0000313" key="9">
    <source>
        <dbReference type="EMBL" id="GFG32943.1"/>
    </source>
</evidence>
<dbReference type="GO" id="GO:0030425">
    <property type="term" value="C:dendrite"/>
    <property type="evidence" value="ECO:0007669"/>
    <property type="project" value="TreeGrafter"/>
</dbReference>
<dbReference type="PANTHER" id="PTHR21143:SF133">
    <property type="entry name" value="GUSTATORY AND PHEROMONE RECEPTOR 32A-RELATED"/>
    <property type="match status" value="1"/>
</dbReference>
<keyword evidence="3 8" id="KW-0812">Transmembrane</keyword>
<organism evidence="9 10">
    <name type="scientific">Coptotermes formosanus</name>
    <name type="common">Formosan subterranean termite</name>
    <dbReference type="NCBI Taxonomy" id="36987"/>
    <lineage>
        <taxon>Eukaryota</taxon>
        <taxon>Metazoa</taxon>
        <taxon>Ecdysozoa</taxon>
        <taxon>Arthropoda</taxon>
        <taxon>Hexapoda</taxon>
        <taxon>Insecta</taxon>
        <taxon>Pterygota</taxon>
        <taxon>Neoptera</taxon>
        <taxon>Polyneoptera</taxon>
        <taxon>Dictyoptera</taxon>
        <taxon>Blattodea</taxon>
        <taxon>Blattoidea</taxon>
        <taxon>Termitoidae</taxon>
        <taxon>Rhinotermitidae</taxon>
        <taxon>Coptotermes</taxon>
    </lineage>
</organism>
<gene>
    <name evidence="9" type="ORF">Cfor_09669</name>
</gene>
<proteinExistence type="inferred from homology"/>
<evidence type="ECO:0000256" key="5">
    <source>
        <dbReference type="ARBA" id="ARBA00023136"/>
    </source>
</evidence>
<dbReference type="Pfam" id="PF08395">
    <property type="entry name" value="7tm_7"/>
    <property type="match status" value="1"/>
</dbReference>
<keyword evidence="4 8" id="KW-1133">Transmembrane helix</keyword>
<evidence type="ECO:0000313" key="10">
    <source>
        <dbReference type="Proteomes" id="UP000502823"/>
    </source>
</evidence>
<feature type="transmembrane region" description="Helical" evidence="8">
    <location>
        <begin position="423"/>
        <end position="449"/>
    </location>
</feature>
<dbReference type="GO" id="GO:0008049">
    <property type="term" value="P:male courtship behavior"/>
    <property type="evidence" value="ECO:0007669"/>
    <property type="project" value="TreeGrafter"/>
</dbReference>
<feature type="transmembrane region" description="Helical" evidence="8">
    <location>
        <begin position="214"/>
        <end position="233"/>
    </location>
</feature>
<keyword evidence="5 8" id="KW-0472">Membrane</keyword>
<keyword evidence="7 8" id="KW-0807">Transducer</keyword>
<feature type="transmembrane region" description="Helical" evidence="8">
    <location>
        <begin position="320"/>
        <end position="342"/>
    </location>
</feature>
<reference evidence="10" key="1">
    <citation type="submission" date="2020-01" db="EMBL/GenBank/DDBJ databases">
        <title>Draft genome sequence of the Termite Coptotermes fromosanus.</title>
        <authorList>
            <person name="Itakura S."/>
            <person name="Yosikawa Y."/>
            <person name="Umezawa K."/>
        </authorList>
    </citation>
    <scope>NUCLEOTIDE SEQUENCE [LARGE SCALE GENOMIC DNA]</scope>
</reference>
<comment type="similarity">
    <text evidence="8">Belongs to the insect chemoreceptor superfamily. Gustatory receptor (GR) family.</text>
</comment>
<comment type="subcellular location">
    <subcellularLocation>
        <location evidence="1 8">Cell membrane</location>
        <topology evidence="1 8">Multi-pass membrane protein</topology>
    </subcellularLocation>
</comment>
<feature type="transmembrane region" description="Helical" evidence="8">
    <location>
        <begin position="86"/>
        <end position="109"/>
    </location>
</feature>
<dbReference type="GO" id="GO:0030424">
    <property type="term" value="C:axon"/>
    <property type="evidence" value="ECO:0007669"/>
    <property type="project" value="TreeGrafter"/>
</dbReference>
<dbReference type="GO" id="GO:0005886">
    <property type="term" value="C:plasma membrane"/>
    <property type="evidence" value="ECO:0007669"/>
    <property type="project" value="UniProtKB-SubCell"/>
</dbReference>
<keyword evidence="2 8" id="KW-1003">Cell membrane</keyword>
<dbReference type="Proteomes" id="UP000502823">
    <property type="component" value="Unassembled WGS sequence"/>
</dbReference>
<dbReference type="PANTHER" id="PTHR21143">
    <property type="entry name" value="INVERTEBRATE GUSTATORY RECEPTOR"/>
    <property type="match status" value="1"/>
</dbReference>